<keyword evidence="2" id="KW-0812">Transmembrane</keyword>
<dbReference type="PANTHER" id="PTHR38793:SF3">
    <property type="entry name" value="SMODS AND SLOG-ASSOCIATING 2TM EFFECTOR DOMAIN-CONTAINING PROTEIN"/>
    <property type="match status" value="1"/>
</dbReference>
<dbReference type="NCBIfam" id="NF033635">
    <property type="entry name" value="SLATT_fungal"/>
    <property type="match status" value="1"/>
</dbReference>
<evidence type="ECO:0000256" key="1">
    <source>
        <dbReference type="SAM" id="MobiDB-lite"/>
    </source>
</evidence>
<comment type="caution">
    <text evidence="4">The sequence shown here is derived from an EMBL/GenBank/DDBJ whole genome shotgun (WGS) entry which is preliminary data.</text>
</comment>
<organism evidence="4 5">
    <name type="scientific">Byssochlamys spectabilis</name>
    <name type="common">Paecilomyces variotii</name>
    <dbReference type="NCBI Taxonomy" id="264951"/>
    <lineage>
        <taxon>Eukaryota</taxon>
        <taxon>Fungi</taxon>
        <taxon>Dikarya</taxon>
        <taxon>Ascomycota</taxon>
        <taxon>Pezizomycotina</taxon>
        <taxon>Eurotiomycetes</taxon>
        <taxon>Eurotiomycetidae</taxon>
        <taxon>Eurotiales</taxon>
        <taxon>Thermoascaceae</taxon>
        <taxon>Paecilomyces</taxon>
    </lineage>
</organism>
<evidence type="ECO:0000259" key="3">
    <source>
        <dbReference type="Pfam" id="PF18142"/>
    </source>
</evidence>
<dbReference type="VEuPathDB" id="FungiDB:C8Q69DRAFT_478647"/>
<dbReference type="GeneID" id="39600671"/>
<dbReference type="PANTHER" id="PTHR38793">
    <property type="entry name" value="SLATT_FUNGAL DOMAIN-CONTAINING PROTEIN-RELATED"/>
    <property type="match status" value="1"/>
</dbReference>
<proteinExistence type="predicted"/>
<feature type="domain" description="SMODS and SLOG-associating 2TM effector" evidence="3">
    <location>
        <begin position="40"/>
        <end position="162"/>
    </location>
</feature>
<dbReference type="InterPro" id="IPR041622">
    <property type="entry name" value="SLATT_fungi"/>
</dbReference>
<feature type="transmembrane region" description="Helical" evidence="2">
    <location>
        <begin position="52"/>
        <end position="76"/>
    </location>
</feature>
<keyword evidence="2" id="KW-0472">Membrane</keyword>
<dbReference type="AlphaFoldDB" id="A0A443HKB8"/>
<name>A0A443HKB8_BYSSP</name>
<feature type="compositionally biased region" description="Polar residues" evidence="1">
    <location>
        <begin position="164"/>
        <end position="173"/>
    </location>
</feature>
<accession>A0A443HKB8</accession>
<reference evidence="4 5" key="1">
    <citation type="journal article" date="2018" name="Front. Microbiol.">
        <title>Genomic and genetic insights into a cosmopolitan fungus, Paecilomyces variotii (Eurotiales).</title>
        <authorList>
            <person name="Urquhart A.S."/>
            <person name="Mondo S.J."/>
            <person name="Makela M.R."/>
            <person name="Hane J.K."/>
            <person name="Wiebenga A."/>
            <person name="He G."/>
            <person name="Mihaltcheva S."/>
            <person name="Pangilinan J."/>
            <person name="Lipzen A."/>
            <person name="Barry K."/>
            <person name="de Vries R.P."/>
            <person name="Grigoriev I.V."/>
            <person name="Idnurm A."/>
        </authorList>
    </citation>
    <scope>NUCLEOTIDE SEQUENCE [LARGE SCALE GENOMIC DNA]</scope>
    <source>
        <strain evidence="4 5">CBS 101075</strain>
    </source>
</reference>
<protein>
    <recommendedName>
        <fullName evidence="3">SMODS and SLOG-associating 2TM effector domain-containing protein</fullName>
    </recommendedName>
</protein>
<keyword evidence="5" id="KW-1185">Reference proteome</keyword>
<gene>
    <name evidence="4" type="ORF">C8Q69DRAFT_478647</name>
</gene>
<dbReference type="Pfam" id="PF18142">
    <property type="entry name" value="SLATT_fungal"/>
    <property type="match status" value="1"/>
</dbReference>
<sequence length="210" mass="23143">MNEHVSIFRHAVGINSQPPSYSGSKLEEGQRLATGIYKEVLREKNTRRRQYWAVNLLVYCCHFAQIIISASVTALGPSSKNYSTVLTVLGAVNTVIAGTLALLNGRGLPDRLHRDEIEFRKIQDWVEETESLIAAGIIGSDREQVGHLIEATFRKYNAAKATSENNKPSSYIKQQAERGRSTAGADDDFLEDSTNSDGNTLVKLNVPGVH</sequence>
<evidence type="ECO:0000313" key="4">
    <source>
        <dbReference type="EMBL" id="RWQ92298.1"/>
    </source>
</evidence>
<feature type="transmembrane region" description="Helical" evidence="2">
    <location>
        <begin position="82"/>
        <end position="103"/>
    </location>
</feature>
<dbReference type="Proteomes" id="UP000283841">
    <property type="component" value="Unassembled WGS sequence"/>
</dbReference>
<dbReference type="RefSeq" id="XP_028481943.1">
    <property type="nucleotide sequence ID" value="XM_028631394.1"/>
</dbReference>
<dbReference type="EMBL" id="RCNU01000013">
    <property type="protein sequence ID" value="RWQ92298.1"/>
    <property type="molecule type" value="Genomic_DNA"/>
</dbReference>
<evidence type="ECO:0000313" key="5">
    <source>
        <dbReference type="Proteomes" id="UP000283841"/>
    </source>
</evidence>
<keyword evidence="2" id="KW-1133">Transmembrane helix</keyword>
<evidence type="ECO:0000256" key="2">
    <source>
        <dbReference type="SAM" id="Phobius"/>
    </source>
</evidence>
<feature type="region of interest" description="Disordered" evidence="1">
    <location>
        <begin position="164"/>
        <end position="210"/>
    </location>
</feature>